<organism evidence="15 16">
    <name type="scientific">Vibrio chagasii</name>
    <dbReference type="NCBI Taxonomy" id="170679"/>
    <lineage>
        <taxon>Bacteria</taxon>
        <taxon>Pseudomonadati</taxon>
        <taxon>Pseudomonadota</taxon>
        <taxon>Gammaproteobacteria</taxon>
        <taxon>Vibrionales</taxon>
        <taxon>Vibrionaceae</taxon>
        <taxon>Vibrio</taxon>
    </lineage>
</organism>
<feature type="binding site" evidence="10 13">
    <location>
        <position position="173"/>
    </location>
    <ligand>
        <name>FMN</name>
        <dbReference type="ChEBI" id="CHEBI:58210"/>
    </ligand>
</feature>
<dbReference type="InterPro" id="IPR013785">
    <property type="entry name" value="Aldolase_TIM"/>
</dbReference>
<comment type="cofactor">
    <cofactor evidence="1 10 11 13">
        <name>FMN</name>
        <dbReference type="ChEBI" id="CHEBI:58210"/>
    </cofactor>
</comment>
<feature type="binding site" evidence="10 13">
    <location>
        <position position="140"/>
    </location>
    <ligand>
        <name>FMN</name>
        <dbReference type="ChEBI" id="CHEBI:58210"/>
    </ligand>
</feature>
<comment type="similarity">
    <text evidence="11">Belongs to the dus family.</text>
</comment>
<comment type="catalytic activity">
    <reaction evidence="10">
        <text>5,6-dihydrouridine(20a) in tRNA + NADP(+) = uridine(20a) in tRNA + NADPH + H(+)</text>
        <dbReference type="Rhea" id="RHEA:53344"/>
        <dbReference type="Rhea" id="RHEA-COMP:13535"/>
        <dbReference type="Rhea" id="RHEA-COMP:13536"/>
        <dbReference type="ChEBI" id="CHEBI:15378"/>
        <dbReference type="ChEBI" id="CHEBI:57783"/>
        <dbReference type="ChEBI" id="CHEBI:58349"/>
        <dbReference type="ChEBI" id="CHEBI:65315"/>
        <dbReference type="ChEBI" id="CHEBI:74443"/>
    </reaction>
</comment>
<dbReference type="InterPro" id="IPR004653">
    <property type="entry name" value="DusA"/>
</dbReference>
<dbReference type="FunFam" id="1.20.120.1460:FF:000001">
    <property type="entry name" value="tRNA-dihydrouridine(20/20a) synthase"/>
    <property type="match status" value="1"/>
</dbReference>
<evidence type="ECO:0000256" key="4">
    <source>
        <dbReference type="ARBA" id="ARBA00022643"/>
    </source>
</evidence>
<feature type="binding site" evidence="10 13">
    <location>
        <position position="71"/>
    </location>
    <ligand>
        <name>FMN</name>
        <dbReference type="ChEBI" id="CHEBI:58210"/>
    </ligand>
</feature>
<dbReference type="EC" id="1.3.1.91" evidence="10"/>
<comment type="catalytic activity">
    <reaction evidence="10">
        <text>5,6-dihydrouridine(20) in tRNA + NAD(+) = uridine(20) in tRNA + NADH + H(+)</text>
        <dbReference type="Rhea" id="RHEA:53340"/>
        <dbReference type="Rhea" id="RHEA-COMP:13533"/>
        <dbReference type="Rhea" id="RHEA-COMP:13534"/>
        <dbReference type="ChEBI" id="CHEBI:15378"/>
        <dbReference type="ChEBI" id="CHEBI:57540"/>
        <dbReference type="ChEBI" id="CHEBI:57945"/>
        <dbReference type="ChEBI" id="CHEBI:65315"/>
        <dbReference type="ChEBI" id="CHEBI:74443"/>
        <dbReference type="EC" id="1.3.1.91"/>
    </reaction>
</comment>
<feature type="site" description="Interacts with tRNA" evidence="10">
    <location>
        <position position="188"/>
    </location>
</feature>
<evidence type="ECO:0000313" key="16">
    <source>
        <dbReference type="Proteomes" id="UP000238707"/>
    </source>
</evidence>
<evidence type="ECO:0000256" key="2">
    <source>
        <dbReference type="ARBA" id="ARBA00022555"/>
    </source>
</evidence>
<dbReference type="CDD" id="cd02801">
    <property type="entry name" value="DUS_like_FMN"/>
    <property type="match status" value="1"/>
</dbReference>
<feature type="site" description="Interacts with tRNA; defines subfamily-specific binding signature" evidence="10">
    <location>
        <position position="304"/>
    </location>
</feature>
<dbReference type="RefSeq" id="WP_105025775.1">
    <property type="nucleotide sequence ID" value="NZ_MSCI01000003.1"/>
</dbReference>
<dbReference type="GO" id="GO:0050660">
    <property type="term" value="F:flavin adenine dinucleotide binding"/>
    <property type="evidence" value="ECO:0007669"/>
    <property type="project" value="InterPro"/>
</dbReference>
<keyword evidence="13" id="KW-0547">Nucleotide-binding</keyword>
<keyword evidence="4 10" id="KW-0288">FMN</keyword>
<sequence>MTKPGNMSKFQSNRLSVAPMLDWTDRHCRYFHRLLSQQTLLYTEMVTTGAILHGKGDFLEYSEQEHPLALQLGGSNPVDLAACAKLAAERGYDEVNLNVGCPSDRVQNGRFGACLMAEPELVADCVSAMKEVTDIPITVKTRIGIDDQDSYEFLTKFISTVSEKGGCEQFTIHARKAWLSGLSPKENREIPPLDYDRAYQIKKDFSDLVIAVNGGITTLEQTKEHLQHLDGVMIGREAYHSPFILAEVDQQIFGLDTPIKKRSQVVEEMYPYIERELSKGASLGHISRHMLGLFQSMPGARQWRRYISENAHKKGAGIEVMQTALAKIPKELNV</sequence>
<keyword evidence="5 10" id="KW-0819">tRNA processing</keyword>
<evidence type="ECO:0000259" key="14">
    <source>
        <dbReference type="Pfam" id="PF01207"/>
    </source>
</evidence>
<evidence type="ECO:0000256" key="8">
    <source>
        <dbReference type="ARBA" id="ARBA00023002"/>
    </source>
</evidence>
<dbReference type="SUPFAM" id="SSF51395">
    <property type="entry name" value="FMN-linked oxidoreductases"/>
    <property type="match status" value="1"/>
</dbReference>
<dbReference type="EMBL" id="MSCI01000003">
    <property type="protein sequence ID" value="PQJ58269.1"/>
    <property type="molecule type" value="Genomic_DNA"/>
</dbReference>
<evidence type="ECO:0000256" key="6">
    <source>
        <dbReference type="ARBA" id="ARBA00022857"/>
    </source>
</evidence>
<dbReference type="NCBIfam" id="TIGR00742">
    <property type="entry name" value="yjbN"/>
    <property type="match status" value="1"/>
</dbReference>
<dbReference type="PIRSF" id="PIRSF006621">
    <property type="entry name" value="Dus"/>
    <property type="match status" value="1"/>
</dbReference>
<dbReference type="PANTHER" id="PTHR42907:SF1">
    <property type="entry name" value="FMN-LINKED OXIDOREDUCTASES SUPERFAMILY PROTEIN"/>
    <property type="match status" value="1"/>
</dbReference>
<keyword evidence="16" id="KW-1185">Reference proteome</keyword>
<dbReference type="PROSITE" id="PS01136">
    <property type="entry name" value="UPF0034"/>
    <property type="match status" value="1"/>
</dbReference>
<dbReference type="AlphaFoldDB" id="A0A2S7V838"/>
<feature type="binding site" evidence="10">
    <location>
        <begin position="19"/>
        <end position="21"/>
    </location>
    <ligand>
        <name>FMN</name>
        <dbReference type="ChEBI" id="CHEBI:58210"/>
    </ligand>
</feature>
<dbReference type="Gene3D" id="1.20.120.1460">
    <property type="match status" value="1"/>
</dbReference>
<dbReference type="Pfam" id="PF01207">
    <property type="entry name" value="Dus"/>
    <property type="match status" value="1"/>
</dbReference>
<evidence type="ECO:0000256" key="3">
    <source>
        <dbReference type="ARBA" id="ARBA00022630"/>
    </source>
</evidence>
<feature type="domain" description="DUS-like FMN-binding" evidence="14">
    <location>
        <begin position="17"/>
        <end position="326"/>
    </location>
</feature>
<keyword evidence="8 10" id="KW-0560">Oxidoreductase</keyword>
<feature type="binding site" evidence="10 13">
    <location>
        <begin position="235"/>
        <end position="236"/>
    </location>
    <ligand>
        <name>FMN</name>
        <dbReference type="ChEBI" id="CHEBI:58210"/>
    </ligand>
</feature>
<protein>
    <recommendedName>
        <fullName evidence="10">tRNA-dihydrouridine(20/20a) synthase</fullName>
        <ecNumber evidence="10">1.3.1.91</ecNumber>
    </recommendedName>
    <alternativeName>
        <fullName evidence="10">U20-specific dihydrouridine synthase</fullName>
        <shortName evidence="10">U20-specific Dus</shortName>
    </alternativeName>
    <alternativeName>
        <fullName evidence="10">tRNA-dihydrouridine synthase A</fullName>
    </alternativeName>
</protein>
<reference evidence="15 16" key="1">
    <citation type="submission" date="2016-12" db="EMBL/GenBank/DDBJ databases">
        <title>Diversity of luminous bacteria.</title>
        <authorList>
            <person name="Yoshizawa S."/>
            <person name="Kogure K."/>
        </authorList>
    </citation>
    <scope>NUCLEOTIDE SEQUENCE [LARGE SCALE GENOMIC DNA]</scope>
    <source>
        <strain evidence="15 16">LC2-408</strain>
    </source>
</reference>
<name>A0A2S7V838_9VIBR</name>
<dbReference type="PANTHER" id="PTHR42907">
    <property type="entry name" value="FMN-LINKED OXIDOREDUCTASES SUPERFAMILY PROTEIN"/>
    <property type="match status" value="1"/>
</dbReference>
<evidence type="ECO:0000313" key="15">
    <source>
        <dbReference type="EMBL" id="PQJ58269.1"/>
    </source>
</evidence>
<dbReference type="Gene3D" id="3.20.20.70">
    <property type="entry name" value="Aldolase class I"/>
    <property type="match status" value="1"/>
</dbReference>
<evidence type="ECO:0000256" key="12">
    <source>
        <dbReference type="PIRSR" id="PIRSR006621-1"/>
    </source>
</evidence>
<dbReference type="GO" id="GO:0000049">
    <property type="term" value="F:tRNA binding"/>
    <property type="evidence" value="ECO:0007669"/>
    <property type="project" value="UniProtKB-UniRule"/>
</dbReference>
<evidence type="ECO:0000256" key="5">
    <source>
        <dbReference type="ARBA" id="ARBA00022694"/>
    </source>
</evidence>
<dbReference type="NCBIfam" id="NF008774">
    <property type="entry name" value="PRK11815.1"/>
    <property type="match status" value="1"/>
</dbReference>
<keyword evidence="6 10" id="KW-0521">NADP</keyword>
<comment type="catalytic activity">
    <reaction evidence="10">
        <text>5,6-dihydrouridine(20a) in tRNA + NAD(+) = uridine(20a) in tRNA + NADH + H(+)</text>
        <dbReference type="Rhea" id="RHEA:53348"/>
        <dbReference type="Rhea" id="RHEA-COMP:13535"/>
        <dbReference type="Rhea" id="RHEA-COMP:13536"/>
        <dbReference type="ChEBI" id="CHEBI:15378"/>
        <dbReference type="ChEBI" id="CHEBI:57540"/>
        <dbReference type="ChEBI" id="CHEBI:57945"/>
        <dbReference type="ChEBI" id="CHEBI:65315"/>
        <dbReference type="ChEBI" id="CHEBI:74443"/>
    </reaction>
</comment>
<feature type="active site" description="Proton donor" evidence="10 12">
    <location>
        <position position="101"/>
    </location>
</feature>
<dbReference type="InterPro" id="IPR035587">
    <property type="entry name" value="DUS-like_FMN-bd"/>
</dbReference>
<dbReference type="InterPro" id="IPR001269">
    <property type="entry name" value="DUS_fam"/>
</dbReference>
<gene>
    <name evidence="10" type="primary">dusA</name>
    <name evidence="15" type="ORF">BTO10_21400</name>
</gene>
<keyword evidence="3 10" id="KW-0285">Flavoprotein</keyword>
<feature type="site" description="Interacts with tRNA; defines subfamily-specific binding signature" evidence="10">
    <location>
        <position position="185"/>
    </location>
</feature>
<feature type="site" description="Interacts with tRNA" evidence="10">
    <location>
        <position position="98"/>
    </location>
</feature>
<keyword evidence="7 10" id="KW-0694">RNA-binding</keyword>
<dbReference type="FunFam" id="3.20.20.70:FF:000083">
    <property type="entry name" value="tRNA-dihydrouridine(20/20a) synthase"/>
    <property type="match status" value="1"/>
</dbReference>
<comment type="catalytic activity">
    <reaction evidence="10">
        <text>5,6-dihydrouridine(20) in tRNA + NADP(+) = uridine(20) in tRNA + NADPH + H(+)</text>
        <dbReference type="Rhea" id="RHEA:53336"/>
        <dbReference type="Rhea" id="RHEA-COMP:13533"/>
        <dbReference type="Rhea" id="RHEA-COMP:13534"/>
        <dbReference type="ChEBI" id="CHEBI:15378"/>
        <dbReference type="ChEBI" id="CHEBI:57783"/>
        <dbReference type="ChEBI" id="CHEBI:58349"/>
        <dbReference type="ChEBI" id="CHEBI:65315"/>
        <dbReference type="ChEBI" id="CHEBI:74443"/>
        <dbReference type="EC" id="1.3.1.91"/>
    </reaction>
</comment>
<dbReference type="GO" id="GO:0102264">
    <property type="term" value="F:tRNA-dihydrouridine20 synthase activity"/>
    <property type="evidence" value="ECO:0007669"/>
    <property type="project" value="UniProtKB-EC"/>
</dbReference>
<evidence type="ECO:0000256" key="11">
    <source>
        <dbReference type="PIRNR" id="PIRNR006621"/>
    </source>
</evidence>
<evidence type="ECO:0000256" key="13">
    <source>
        <dbReference type="PIRSR" id="PIRSR006621-2"/>
    </source>
</evidence>
<dbReference type="HAMAP" id="MF_02041">
    <property type="entry name" value="DusA_subfam"/>
    <property type="match status" value="1"/>
</dbReference>
<proteinExistence type="inferred from homology"/>
<comment type="similarity">
    <text evidence="10">Belongs to the Dus family. DusA subfamily.</text>
</comment>
<evidence type="ECO:0000256" key="9">
    <source>
        <dbReference type="ARBA" id="ARBA00058013"/>
    </source>
</evidence>
<dbReference type="Proteomes" id="UP000238707">
    <property type="component" value="Unassembled WGS sequence"/>
</dbReference>
<keyword evidence="2 10" id="KW-0820">tRNA-binding</keyword>
<evidence type="ECO:0000256" key="1">
    <source>
        <dbReference type="ARBA" id="ARBA00001917"/>
    </source>
</evidence>
<dbReference type="GO" id="GO:0102266">
    <property type="term" value="F:tRNA-dihydrouridine20a synthase activity"/>
    <property type="evidence" value="ECO:0007669"/>
    <property type="project" value="RHEA"/>
</dbReference>
<evidence type="ECO:0000256" key="10">
    <source>
        <dbReference type="HAMAP-Rule" id="MF_02041"/>
    </source>
</evidence>
<accession>A0A2S7V838</accession>
<feature type="site" description="Interacts with tRNA; defines subfamily-specific binding signature" evidence="10">
    <location>
        <position position="301"/>
    </location>
</feature>
<evidence type="ECO:0000256" key="7">
    <source>
        <dbReference type="ARBA" id="ARBA00022884"/>
    </source>
</evidence>
<comment type="function">
    <text evidence="9 10">Catalyzes the synthesis of 5,6-dihydrouridine (D), a modified base found in the D-loop of most tRNAs, via the reduction of the C5-C6 double bond in target uridines. Specifically modifies U20 and U20a in tRNAs.</text>
</comment>
<feature type="binding site" evidence="10 13">
    <location>
        <begin position="213"/>
        <end position="215"/>
    </location>
    <ligand>
        <name>FMN</name>
        <dbReference type="ChEBI" id="CHEBI:58210"/>
    </ligand>
</feature>
<dbReference type="GO" id="GO:0010181">
    <property type="term" value="F:FMN binding"/>
    <property type="evidence" value="ECO:0007669"/>
    <property type="project" value="UniProtKB-UniRule"/>
</dbReference>
<comment type="caution">
    <text evidence="15">The sequence shown here is derived from an EMBL/GenBank/DDBJ whole genome shotgun (WGS) entry which is preliminary data.</text>
</comment>
<dbReference type="InterPro" id="IPR018517">
    <property type="entry name" value="tRNA_hU_synthase_CS"/>
</dbReference>